<name>A0A941DW65_9BACI</name>
<feature type="domain" description="RDD" evidence="7">
    <location>
        <begin position="6"/>
        <end position="135"/>
    </location>
</feature>
<evidence type="ECO:0000256" key="1">
    <source>
        <dbReference type="ARBA" id="ARBA00004651"/>
    </source>
</evidence>
<evidence type="ECO:0000256" key="5">
    <source>
        <dbReference type="ARBA" id="ARBA00023136"/>
    </source>
</evidence>
<dbReference type="PANTHER" id="PTHR36115">
    <property type="entry name" value="PROLINE-RICH ANTIGEN HOMOLOG-RELATED"/>
    <property type="match status" value="1"/>
</dbReference>
<dbReference type="InterPro" id="IPR010432">
    <property type="entry name" value="RDD"/>
</dbReference>
<evidence type="ECO:0000256" key="2">
    <source>
        <dbReference type="ARBA" id="ARBA00022475"/>
    </source>
</evidence>
<keyword evidence="4 6" id="KW-1133">Transmembrane helix</keyword>
<feature type="transmembrane region" description="Helical" evidence="6">
    <location>
        <begin position="9"/>
        <end position="35"/>
    </location>
</feature>
<keyword evidence="9" id="KW-1185">Reference proteome</keyword>
<evidence type="ECO:0000313" key="9">
    <source>
        <dbReference type="Proteomes" id="UP000675284"/>
    </source>
</evidence>
<sequence length="143" mass="16292">MTNYKPAGFWIRVLASLLDSLLISVLAAMIAAMINDQDFVFFYSQTEIDPSTSDTWASIIYIIVFIIIFTATKWKGSPGKIICNIQVVNTNMTQISIWKSIGRYLSYFVSALTLFIGYLLAGWNEEKKALHDMICQTRVVYRN</sequence>
<feature type="transmembrane region" description="Helical" evidence="6">
    <location>
        <begin position="55"/>
        <end position="72"/>
    </location>
</feature>
<dbReference type="Proteomes" id="UP000675284">
    <property type="component" value="Unassembled WGS sequence"/>
</dbReference>
<proteinExistence type="predicted"/>
<comment type="subcellular location">
    <subcellularLocation>
        <location evidence="1">Cell membrane</location>
        <topology evidence="1">Multi-pass membrane protein</topology>
    </subcellularLocation>
</comment>
<evidence type="ECO:0000256" key="6">
    <source>
        <dbReference type="SAM" id="Phobius"/>
    </source>
</evidence>
<keyword evidence="3 6" id="KW-0812">Transmembrane</keyword>
<dbReference type="GO" id="GO:0005886">
    <property type="term" value="C:plasma membrane"/>
    <property type="evidence" value="ECO:0007669"/>
    <property type="project" value="UniProtKB-SubCell"/>
</dbReference>
<dbReference type="Pfam" id="PF06271">
    <property type="entry name" value="RDD"/>
    <property type="match status" value="1"/>
</dbReference>
<evidence type="ECO:0000256" key="3">
    <source>
        <dbReference type="ARBA" id="ARBA00022692"/>
    </source>
</evidence>
<feature type="transmembrane region" description="Helical" evidence="6">
    <location>
        <begin position="104"/>
        <end position="123"/>
    </location>
</feature>
<gene>
    <name evidence="8" type="ORF">KCX74_00935</name>
</gene>
<comment type="caution">
    <text evidence="8">The sequence shown here is derived from an EMBL/GenBank/DDBJ whole genome shotgun (WGS) entry which is preliminary data.</text>
</comment>
<evidence type="ECO:0000313" key="8">
    <source>
        <dbReference type="EMBL" id="MBR7794603.1"/>
    </source>
</evidence>
<dbReference type="InterPro" id="IPR051791">
    <property type="entry name" value="Pra-immunoreactive"/>
</dbReference>
<reference evidence="8" key="1">
    <citation type="submission" date="2021-04" db="EMBL/GenBank/DDBJ databases">
        <title>Isolation and polyphasic classification of algal microorganism.</title>
        <authorList>
            <person name="Wang S."/>
        </authorList>
    </citation>
    <scope>NUCLEOTIDE SEQUENCE</scope>
    <source>
        <strain evidence="8">720a</strain>
    </source>
</reference>
<evidence type="ECO:0000259" key="7">
    <source>
        <dbReference type="Pfam" id="PF06271"/>
    </source>
</evidence>
<dbReference type="RefSeq" id="WP_121604793.1">
    <property type="nucleotide sequence ID" value="NZ_BAAACY010000005.1"/>
</dbReference>
<evidence type="ECO:0000256" key="4">
    <source>
        <dbReference type="ARBA" id="ARBA00022989"/>
    </source>
</evidence>
<dbReference type="EMBL" id="JAGSOT010000002">
    <property type="protein sequence ID" value="MBR7794603.1"/>
    <property type="molecule type" value="Genomic_DNA"/>
</dbReference>
<protein>
    <submittedName>
        <fullName evidence="8">RDD family protein</fullName>
    </submittedName>
</protein>
<organism evidence="8 9">
    <name type="scientific">Virgibacillus salarius</name>
    <dbReference type="NCBI Taxonomy" id="447199"/>
    <lineage>
        <taxon>Bacteria</taxon>
        <taxon>Bacillati</taxon>
        <taxon>Bacillota</taxon>
        <taxon>Bacilli</taxon>
        <taxon>Bacillales</taxon>
        <taxon>Bacillaceae</taxon>
        <taxon>Virgibacillus</taxon>
    </lineage>
</organism>
<accession>A0A941DW65</accession>
<dbReference type="AlphaFoldDB" id="A0A941DW65"/>
<keyword evidence="2" id="KW-1003">Cell membrane</keyword>
<keyword evidence="5 6" id="KW-0472">Membrane</keyword>